<dbReference type="EMBL" id="WHUW01000017">
    <property type="protein sequence ID" value="KAF8438067.1"/>
    <property type="molecule type" value="Genomic_DNA"/>
</dbReference>
<reference evidence="2" key="2">
    <citation type="journal article" date="2020" name="Nat. Commun.">
        <title>Large-scale genome sequencing of mycorrhizal fungi provides insights into the early evolution of symbiotic traits.</title>
        <authorList>
            <person name="Miyauchi S."/>
            <person name="Kiss E."/>
            <person name="Kuo A."/>
            <person name="Drula E."/>
            <person name="Kohler A."/>
            <person name="Sanchez-Garcia M."/>
            <person name="Morin E."/>
            <person name="Andreopoulos B."/>
            <person name="Barry K.W."/>
            <person name="Bonito G."/>
            <person name="Buee M."/>
            <person name="Carver A."/>
            <person name="Chen C."/>
            <person name="Cichocki N."/>
            <person name="Clum A."/>
            <person name="Culley D."/>
            <person name="Crous P.W."/>
            <person name="Fauchery L."/>
            <person name="Girlanda M."/>
            <person name="Hayes R.D."/>
            <person name="Keri Z."/>
            <person name="LaButti K."/>
            <person name="Lipzen A."/>
            <person name="Lombard V."/>
            <person name="Magnuson J."/>
            <person name="Maillard F."/>
            <person name="Murat C."/>
            <person name="Nolan M."/>
            <person name="Ohm R.A."/>
            <person name="Pangilinan J."/>
            <person name="Pereira M.F."/>
            <person name="Perotto S."/>
            <person name="Peter M."/>
            <person name="Pfister S."/>
            <person name="Riley R."/>
            <person name="Sitrit Y."/>
            <person name="Stielow J.B."/>
            <person name="Szollosi G."/>
            <person name="Zifcakova L."/>
            <person name="Stursova M."/>
            <person name="Spatafora J.W."/>
            <person name="Tedersoo L."/>
            <person name="Vaario L.M."/>
            <person name="Yamada A."/>
            <person name="Yan M."/>
            <person name="Wang P."/>
            <person name="Xu J."/>
            <person name="Bruns T."/>
            <person name="Baldrian P."/>
            <person name="Vilgalys R."/>
            <person name="Dunand C."/>
            <person name="Henrissat B."/>
            <person name="Grigoriev I.V."/>
            <person name="Hibbett D."/>
            <person name="Nagy L.G."/>
            <person name="Martin F.M."/>
        </authorList>
    </citation>
    <scope>NUCLEOTIDE SEQUENCE</scope>
    <source>
        <strain evidence="2">BED1</strain>
    </source>
</reference>
<evidence type="ECO:0008006" key="4">
    <source>
        <dbReference type="Google" id="ProtNLM"/>
    </source>
</evidence>
<keyword evidence="1" id="KW-0732">Signal</keyword>
<evidence type="ECO:0000313" key="2">
    <source>
        <dbReference type="EMBL" id="KAF8438067.1"/>
    </source>
</evidence>
<feature type="chain" id="PRO_5042008991" description="Secreted protein" evidence="1">
    <location>
        <begin position="23"/>
        <end position="95"/>
    </location>
</feature>
<evidence type="ECO:0000256" key="1">
    <source>
        <dbReference type="SAM" id="SignalP"/>
    </source>
</evidence>
<accession>A0AAD4BR47</accession>
<protein>
    <recommendedName>
        <fullName evidence="4">Secreted protein</fullName>
    </recommendedName>
</protein>
<keyword evidence="3" id="KW-1185">Reference proteome</keyword>
<evidence type="ECO:0000313" key="3">
    <source>
        <dbReference type="Proteomes" id="UP001194468"/>
    </source>
</evidence>
<sequence>MAGIRWLAGLIMWLAACQLAIRLPGTMMTRSHGFLPPRAPRSSEAEVGSQRLTDECKGMGRSSYPRAVHGADNVHRWGMRQQTQSRGTTRGALGC</sequence>
<dbReference type="PROSITE" id="PS51257">
    <property type="entry name" value="PROKAR_LIPOPROTEIN"/>
    <property type="match status" value="1"/>
</dbReference>
<proteinExistence type="predicted"/>
<dbReference type="Proteomes" id="UP001194468">
    <property type="component" value="Unassembled WGS sequence"/>
</dbReference>
<comment type="caution">
    <text evidence="2">The sequence shown here is derived from an EMBL/GenBank/DDBJ whole genome shotgun (WGS) entry which is preliminary data.</text>
</comment>
<feature type="signal peptide" evidence="1">
    <location>
        <begin position="1"/>
        <end position="22"/>
    </location>
</feature>
<name>A0AAD4BR47_BOLED</name>
<organism evidence="2 3">
    <name type="scientific">Boletus edulis BED1</name>
    <dbReference type="NCBI Taxonomy" id="1328754"/>
    <lineage>
        <taxon>Eukaryota</taxon>
        <taxon>Fungi</taxon>
        <taxon>Dikarya</taxon>
        <taxon>Basidiomycota</taxon>
        <taxon>Agaricomycotina</taxon>
        <taxon>Agaricomycetes</taxon>
        <taxon>Agaricomycetidae</taxon>
        <taxon>Boletales</taxon>
        <taxon>Boletineae</taxon>
        <taxon>Boletaceae</taxon>
        <taxon>Boletoideae</taxon>
        <taxon>Boletus</taxon>
    </lineage>
</organism>
<gene>
    <name evidence="2" type="ORF">L210DRAFT_2303303</name>
</gene>
<dbReference type="AlphaFoldDB" id="A0AAD4BR47"/>
<reference evidence="2" key="1">
    <citation type="submission" date="2019-10" db="EMBL/GenBank/DDBJ databases">
        <authorList>
            <consortium name="DOE Joint Genome Institute"/>
            <person name="Kuo A."/>
            <person name="Miyauchi S."/>
            <person name="Kiss E."/>
            <person name="Drula E."/>
            <person name="Kohler A."/>
            <person name="Sanchez-Garcia M."/>
            <person name="Andreopoulos B."/>
            <person name="Barry K.W."/>
            <person name="Bonito G."/>
            <person name="Buee M."/>
            <person name="Carver A."/>
            <person name="Chen C."/>
            <person name="Cichocki N."/>
            <person name="Clum A."/>
            <person name="Culley D."/>
            <person name="Crous P.W."/>
            <person name="Fauchery L."/>
            <person name="Girlanda M."/>
            <person name="Hayes R."/>
            <person name="Keri Z."/>
            <person name="LaButti K."/>
            <person name="Lipzen A."/>
            <person name="Lombard V."/>
            <person name="Magnuson J."/>
            <person name="Maillard F."/>
            <person name="Morin E."/>
            <person name="Murat C."/>
            <person name="Nolan M."/>
            <person name="Ohm R."/>
            <person name="Pangilinan J."/>
            <person name="Pereira M."/>
            <person name="Perotto S."/>
            <person name="Peter M."/>
            <person name="Riley R."/>
            <person name="Sitrit Y."/>
            <person name="Stielow B."/>
            <person name="Szollosi G."/>
            <person name="Zifcakova L."/>
            <person name="Stursova M."/>
            <person name="Spatafora J.W."/>
            <person name="Tedersoo L."/>
            <person name="Vaario L.-M."/>
            <person name="Yamada A."/>
            <person name="Yan M."/>
            <person name="Wang P."/>
            <person name="Xu J."/>
            <person name="Bruns T."/>
            <person name="Baldrian P."/>
            <person name="Vilgalys R."/>
            <person name="Henrissat B."/>
            <person name="Grigoriev I.V."/>
            <person name="Hibbett D."/>
            <person name="Nagy L.G."/>
            <person name="Martin F.M."/>
        </authorList>
    </citation>
    <scope>NUCLEOTIDE SEQUENCE</scope>
    <source>
        <strain evidence="2">BED1</strain>
    </source>
</reference>